<dbReference type="Pfam" id="PF00135">
    <property type="entry name" value="COesterase"/>
    <property type="match status" value="1"/>
</dbReference>
<dbReference type="OrthoDB" id="5856135at2759"/>
<proteinExistence type="predicted"/>
<keyword evidence="4" id="KW-1185">Reference proteome</keyword>
<keyword evidence="1" id="KW-0732">Signal</keyword>
<dbReference type="Proteomes" id="UP000230423">
    <property type="component" value="Unassembled WGS sequence"/>
</dbReference>
<evidence type="ECO:0000313" key="3">
    <source>
        <dbReference type="EMBL" id="PIO75844.1"/>
    </source>
</evidence>
<feature type="chain" id="PRO_5013849827" evidence="1">
    <location>
        <begin position="16"/>
        <end position="544"/>
    </location>
</feature>
<evidence type="ECO:0000259" key="2">
    <source>
        <dbReference type="Pfam" id="PF00135"/>
    </source>
</evidence>
<dbReference type="EMBL" id="KZ345102">
    <property type="protein sequence ID" value="PIO75844.1"/>
    <property type="molecule type" value="Genomic_DNA"/>
</dbReference>
<dbReference type="SUPFAM" id="SSF53474">
    <property type="entry name" value="alpha/beta-Hydrolases"/>
    <property type="match status" value="1"/>
</dbReference>
<sequence>MLLLLLLLYTGLSVAFEGKSLSENVVGYLGIPYAKAPVRERRFKESEPVEFDEKRSYLEWPLGCPEVAYMGRSEDCLFLNVLQHKGTSKKVDTLLIFSNEKLSEAKLAGLASPSLNIVTAGVRCGLLGSLFNQGRYVGASEPRITSNSLFIYLGSFNGIPHGVSDVLNAVKFLRNNADLLHIGKITVWAESLAAETVASALSRTDVDRAILINGNARTRTIAREEFSKRATYKLLTELEHFSMIPYAFSKIRHDDSGDCPLIPSCLTSEKSKWKKAFYPFGIPFRSPSYEQPAIPTILGVFRQLPKDYPTDANFDEKYQYIDFKRFLAGLIPDTQFRNAPLLRRQILHQYIYTQGDKKNTYFLFEQMRKILLDRDFIAPTQQLVTELKQKKGPVYMLEYGIDNPPASCLQDGGWDDIKPFCDKMFQYFTRFATKGEPTKNSCEKTNPTWPAMGSTKRDYHVILKADGIIEWESNFHLASTELWNNFLLALDKLELKGRRDAVFKEETQLDPHEVEDDIQEWHRNADEMSNFDHAMEDMSLHMEL</sequence>
<dbReference type="InterPro" id="IPR029058">
    <property type="entry name" value="AB_hydrolase_fold"/>
</dbReference>
<dbReference type="InterPro" id="IPR050309">
    <property type="entry name" value="Type-B_Carboxylest/Lipase"/>
</dbReference>
<dbReference type="InterPro" id="IPR002018">
    <property type="entry name" value="CarbesteraseB"/>
</dbReference>
<feature type="signal peptide" evidence="1">
    <location>
        <begin position="1"/>
        <end position="15"/>
    </location>
</feature>
<feature type="domain" description="Carboxylesterase type B" evidence="2">
    <location>
        <begin position="21"/>
        <end position="86"/>
    </location>
</feature>
<protein>
    <submittedName>
        <fullName evidence="3">Carboxylesterase</fullName>
    </submittedName>
</protein>
<organism evidence="3 4">
    <name type="scientific">Teladorsagia circumcincta</name>
    <name type="common">Brown stomach worm</name>
    <name type="synonym">Ostertagia circumcincta</name>
    <dbReference type="NCBI Taxonomy" id="45464"/>
    <lineage>
        <taxon>Eukaryota</taxon>
        <taxon>Metazoa</taxon>
        <taxon>Ecdysozoa</taxon>
        <taxon>Nematoda</taxon>
        <taxon>Chromadorea</taxon>
        <taxon>Rhabditida</taxon>
        <taxon>Rhabditina</taxon>
        <taxon>Rhabditomorpha</taxon>
        <taxon>Strongyloidea</taxon>
        <taxon>Trichostrongylidae</taxon>
        <taxon>Teladorsagia</taxon>
    </lineage>
</organism>
<accession>A0A2G9V030</accession>
<reference evidence="3 4" key="1">
    <citation type="submission" date="2015-09" db="EMBL/GenBank/DDBJ databases">
        <title>Draft genome of the parasitic nematode Teladorsagia circumcincta isolate WARC Sus (inbred).</title>
        <authorList>
            <person name="Mitreva M."/>
        </authorList>
    </citation>
    <scope>NUCLEOTIDE SEQUENCE [LARGE SCALE GENOMIC DNA]</scope>
    <source>
        <strain evidence="3 4">S</strain>
    </source>
</reference>
<evidence type="ECO:0000313" key="4">
    <source>
        <dbReference type="Proteomes" id="UP000230423"/>
    </source>
</evidence>
<evidence type="ECO:0000256" key="1">
    <source>
        <dbReference type="SAM" id="SignalP"/>
    </source>
</evidence>
<dbReference type="Gene3D" id="3.40.50.1820">
    <property type="entry name" value="alpha/beta hydrolase"/>
    <property type="match status" value="2"/>
</dbReference>
<dbReference type="AlphaFoldDB" id="A0A2G9V030"/>
<name>A0A2G9V030_TELCI</name>
<dbReference type="PANTHER" id="PTHR11559">
    <property type="entry name" value="CARBOXYLESTERASE"/>
    <property type="match status" value="1"/>
</dbReference>
<gene>
    <name evidence="3" type="ORF">TELCIR_02111</name>
</gene>